<keyword evidence="3" id="KW-1185">Reference proteome</keyword>
<organism evidence="2 3">
    <name type="scientific">Exiguobacterium acetylicum</name>
    <name type="common">Brevibacterium acetylicum</name>
    <dbReference type="NCBI Taxonomy" id="41170"/>
    <lineage>
        <taxon>Bacteria</taxon>
        <taxon>Bacillati</taxon>
        <taxon>Bacillota</taxon>
        <taxon>Bacilli</taxon>
        <taxon>Bacillales</taxon>
        <taxon>Bacillales Family XII. Incertae Sedis</taxon>
        <taxon>Exiguobacterium</taxon>
    </lineage>
</organism>
<dbReference type="PROSITE" id="PS51462">
    <property type="entry name" value="NUDIX"/>
    <property type="match status" value="1"/>
</dbReference>
<evidence type="ECO:0000313" key="3">
    <source>
        <dbReference type="Proteomes" id="UP000679498"/>
    </source>
</evidence>
<dbReference type="PANTHER" id="PTHR10885:SF0">
    <property type="entry name" value="ISOPENTENYL-DIPHOSPHATE DELTA-ISOMERASE"/>
    <property type="match status" value="1"/>
</dbReference>
<accession>A0ABX8GBT9</accession>
<dbReference type="CDD" id="cd04692">
    <property type="entry name" value="NUDIX_Hydrolase"/>
    <property type="match status" value="1"/>
</dbReference>
<reference evidence="2 3" key="1">
    <citation type="submission" date="2021-05" db="EMBL/GenBank/DDBJ databases">
        <title>Biocontrol using Exiguobacterium acetylicum SI17 against litchi downy blight caused by Peronophythora litchii.</title>
        <authorList>
            <person name="Zheng L."/>
        </authorList>
    </citation>
    <scope>NUCLEOTIDE SEQUENCE [LARGE SCALE GENOMIC DNA]</scope>
    <source>
        <strain evidence="2 3">SI17</strain>
    </source>
</reference>
<dbReference type="SUPFAM" id="SSF55811">
    <property type="entry name" value="Nudix"/>
    <property type="match status" value="1"/>
</dbReference>
<name>A0ABX8GBT9_EXIAC</name>
<gene>
    <name evidence="2" type="ORF">KKI46_05375</name>
</gene>
<dbReference type="EMBL" id="CP075897">
    <property type="protein sequence ID" value="QWB31084.1"/>
    <property type="molecule type" value="Genomic_DNA"/>
</dbReference>
<evidence type="ECO:0000259" key="1">
    <source>
        <dbReference type="PROSITE" id="PS51462"/>
    </source>
</evidence>
<dbReference type="InterPro" id="IPR015797">
    <property type="entry name" value="NUDIX_hydrolase-like_dom_sf"/>
</dbReference>
<proteinExistence type="predicted"/>
<dbReference type="Pfam" id="PF00293">
    <property type="entry name" value="NUDIX"/>
    <property type="match status" value="1"/>
</dbReference>
<feature type="domain" description="Nudix hydrolase" evidence="1">
    <location>
        <begin position="30"/>
        <end position="191"/>
    </location>
</feature>
<dbReference type="InterPro" id="IPR000086">
    <property type="entry name" value="NUDIX_hydrolase_dom"/>
</dbReference>
<protein>
    <submittedName>
        <fullName evidence="2">NUDIX domain-containing protein</fullName>
    </submittedName>
</protein>
<dbReference type="GeneID" id="88811093"/>
<dbReference type="RefSeq" id="WP_029341174.1">
    <property type="nucleotide sequence ID" value="NZ_CP075897.1"/>
</dbReference>
<dbReference type="PANTHER" id="PTHR10885">
    <property type="entry name" value="ISOPENTENYL-DIPHOSPHATE DELTA-ISOMERASE"/>
    <property type="match status" value="1"/>
</dbReference>
<dbReference type="Proteomes" id="UP000679498">
    <property type="component" value="Chromosome"/>
</dbReference>
<dbReference type="Gene3D" id="3.90.79.10">
    <property type="entry name" value="Nucleoside Triphosphate Pyrophosphohydrolase"/>
    <property type="match status" value="1"/>
</dbReference>
<evidence type="ECO:0000313" key="2">
    <source>
        <dbReference type="EMBL" id="QWB31084.1"/>
    </source>
</evidence>
<sequence>MSEQEMIMTVDRAGNLLGPRPRSEVHANGLWHETFHCFVYDPKRDVVLLQQRSEQKKDFPGMIDITAAGHLLANETIEDGVRELEEEIGLTCTLDQLIPLGIQEEEFRDASLWDCERCHVFLAQSDQAIDAYVLQETEVKRLIAFPIEQFERIADESIERIQDTTGEWFDRRQFVPHPSSYWRHVRQGIEQLRK</sequence>